<dbReference type="PANTHER" id="PTHR12709">
    <property type="entry name" value="DNA-DIRECTED RNA POLYMERASE II, III"/>
    <property type="match status" value="1"/>
</dbReference>
<dbReference type="SMART" id="SM00316">
    <property type="entry name" value="S1"/>
    <property type="match status" value="1"/>
</dbReference>
<evidence type="ECO:0000313" key="7">
    <source>
        <dbReference type="Proteomes" id="UP000000254"/>
    </source>
</evidence>
<reference evidence="6 7" key="2">
    <citation type="journal article" date="2009" name="Stand. Genomic Sci.">
        <title>Complete genome sequence of Staphylothermus marinus Stetter and Fiala 1986 type strain F1.</title>
        <authorList>
            <person name="Anderson I.J."/>
            <person name="Sun H."/>
            <person name="Lapidus A."/>
            <person name="Copeland A."/>
            <person name="Glavina Del Rio T."/>
            <person name="Tice H."/>
            <person name="Dalin E."/>
            <person name="Lucas S."/>
            <person name="Barry K."/>
            <person name="Land M."/>
            <person name="Richardson P."/>
            <person name="Huber H."/>
            <person name="Kyrpides N.C."/>
        </authorList>
    </citation>
    <scope>NUCLEOTIDE SEQUENCE [LARGE SCALE GENOMIC DNA]</scope>
    <source>
        <strain evidence="7">ATCC 43588 / DSM 3639 / JCM 9404 / F1</strain>
    </source>
</reference>
<organism evidence="6 7">
    <name type="scientific">Staphylothermus marinus (strain ATCC 43588 / DSM 3639 / JCM 9404 / F1)</name>
    <dbReference type="NCBI Taxonomy" id="399550"/>
    <lineage>
        <taxon>Archaea</taxon>
        <taxon>Thermoproteota</taxon>
        <taxon>Thermoprotei</taxon>
        <taxon>Desulfurococcales</taxon>
        <taxon>Desulfurococcaceae</taxon>
        <taxon>Staphylothermus</taxon>
    </lineage>
</organism>
<dbReference type="eggNOG" id="arCOG00675">
    <property type="taxonomic scope" value="Archaea"/>
</dbReference>
<dbReference type="OrthoDB" id="7927at2157"/>
<accession>A3DMS4</accession>
<dbReference type="Gene3D" id="2.40.50.140">
    <property type="entry name" value="Nucleic acid-binding proteins"/>
    <property type="match status" value="1"/>
</dbReference>
<dbReference type="KEGG" id="smr:Smar_0833"/>
<dbReference type="InterPro" id="IPR046399">
    <property type="entry name" value="RNApol_Rpo7"/>
</dbReference>
<comment type="subcellular location">
    <subcellularLocation>
        <location evidence="4">Cytoplasm</location>
    </subcellularLocation>
</comment>
<comment type="similarity">
    <text evidence="1 4">Belongs to the eukaryotic RPB7/RPC8 RNA polymerase subunit family.</text>
</comment>
<dbReference type="InterPro" id="IPR003029">
    <property type="entry name" value="S1_domain"/>
</dbReference>
<protein>
    <recommendedName>
        <fullName evidence="4">DNA-directed RNA polymerase subunit Rpo7</fullName>
        <ecNumber evidence="4">2.7.7.6</ecNumber>
    </recommendedName>
    <alternativeName>
        <fullName evidence="4">DNA-directed RNA polymerase subunit E</fullName>
    </alternativeName>
</protein>
<keyword evidence="4 6" id="KW-0808">Transferase</keyword>
<dbReference type="NCBIfam" id="TIGR00448">
    <property type="entry name" value="rpoE"/>
    <property type="match status" value="1"/>
</dbReference>
<evidence type="ECO:0000256" key="1">
    <source>
        <dbReference type="ARBA" id="ARBA00009307"/>
    </source>
</evidence>
<dbReference type="RefSeq" id="WP_011839125.1">
    <property type="nucleotide sequence ID" value="NC_009033.1"/>
</dbReference>
<dbReference type="STRING" id="399550.Smar_0833"/>
<comment type="function">
    <text evidence="4">DNA-dependent RNA polymerase (RNAP) catalyzes the transcription of DNA into RNA using the four ribonucleoside triphosphates as substrates.</text>
</comment>
<dbReference type="GO" id="GO:0000428">
    <property type="term" value="C:DNA-directed RNA polymerase complex"/>
    <property type="evidence" value="ECO:0007669"/>
    <property type="project" value="UniProtKB-KW"/>
</dbReference>
<name>A3DMS4_STAMF</name>
<dbReference type="InterPro" id="IPR036898">
    <property type="entry name" value="RNA_pol_Rpb7-like_N_sf"/>
</dbReference>
<keyword evidence="4 6" id="KW-0548">Nucleotidyltransferase</keyword>
<sequence length="185" mass="21245">MVYRLYRIRDVVRIPPEKFNKPLEEAAWEELRQSYEGMITKNLGIIVTVLDVKVDPQGKVIPGDGATYHKAEFTVLAFYPFIKEVVEGRINTVLAHGAFVDLGASDGFIYINQISDEKIDYDPTRPALILRESRRMLERGDAVRARVYNVAPLPGKGLRVQLTMRQPFLGKIEWIKKEIEKQKRS</sequence>
<evidence type="ECO:0000313" key="6">
    <source>
        <dbReference type="EMBL" id="ABN69934.1"/>
    </source>
</evidence>
<feature type="domain" description="S1 motif" evidence="5">
    <location>
        <begin position="83"/>
        <end position="165"/>
    </location>
</feature>
<evidence type="ECO:0000259" key="5">
    <source>
        <dbReference type="PROSITE" id="PS50126"/>
    </source>
</evidence>
<dbReference type="Gene3D" id="3.30.1490.120">
    <property type="entry name" value="RNA polymerase Rpb7-like, N-terminal domain"/>
    <property type="match status" value="1"/>
</dbReference>
<dbReference type="GO" id="GO:0005737">
    <property type="term" value="C:cytoplasm"/>
    <property type="evidence" value="ECO:0007669"/>
    <property type="project" value="UniProtKB-SubCell"/>
</dbReference>
<dbReference type="AlphaFoldDB" id="A3DMS4"/>
<keyword evidence="3 4" id="KW-0804">Transcription</keyword>
<evidence type="ECO:0000256" key="3">
    <source>
        <dbReference type="ARBA" id="ARBA00023163"/>
    </source>
</evidence>
<dbReference type="GO" id="GO:0003677">
    <property type="term" value="F:DNA binding"/>
    <property type="evidence" value="ECO:0007669"/>
    <property type="project" value="InterPro"/>
</dbReference>
<comment type="catalytic activity">
    <reaction evidence="4">
        <text>RNA(n) + a ribonucleoside 5'-triphosphate = RNA(n+1) + diphosphate</text>
        <dbReference type="Rhea" id="RHEA:21248"/>
        <dbReference type="Rhea" id="RHEA-COMP:14527"/>
        <dbReference type="Rhea" id="RHEA-COMP:17342"/>
        <dbReference type="ChEBI" id="CHEBI:33019"/>
        <dbReference type="ChEBI" id="CHEBI:61557"/>
        <dbReference type="ChEBI" id="CHEBI:140395"/>
        <dbReference type="EC" id="2.7.7.6"/>
    </reaction>
</comment>
<dbReference type="GeneID" id="4907558"/>
<gene>
    <name evidence="4" type="primary">rpo7</name>
    <name evidence="4" type="synonym">rpoE</name>
    <name evidence="6" type="ordered locus">Smar_0833</name>
</gene>
<dbReference type="PROSITE" id="PS50126">
    <property type="entry name" value="S1"/>
    <property type="match status" value="1"/>
</dbReference>
<comment type="domain">
    <text evidence="4">Forms 2 domains with an elongated structure; Rpo4 packs into the hinge region between the 2 domains.</text>
</comment>
<dbReference type="HAMAP" id="MF_00865">
    <property type="entry name" value="RNApol_arch_Rpo7"/>
    <property type="match status" value="1"/>
</dbReference>
<dbReference type="SUPFAM" id="SSF88798">
    <property type="entry name" value="N-terminal, heterodimerisation domain of RBP7 (RpoE)"/>
    <property type="match status" value="1"/>
</dbReference>
<dbReference type="InterPro" id="IPR012340">
    <property type="entry name" value="NA-bd_OB-fold"/>
</dbReference>
<dbReference type="Pfam" id="PF00575">
    <property type="entry name" value="S1"/>
    <property type="match status" value="1"/>
</dbReference>
<keyword evidence="7" id="KW-1185">Reference proteome</keyword>
<proteinExistence type="inferred from homology"/>
<dbReference type="InterPro" id="IPR005576">
    <property type="entry name" value="Rpb7-like_N"/>
</dbReference>
<dbReference type="EMBL" id="CP000575">
    <property type="protein sequence ID" value="ABN69934.1"/>
    <property type="molecule type" value="Genomic_DNA"/>
</dbReference>
<reference evidence="7" key="1">
    <citation type="journal article" date="2009" name="BMC Genomics">
        <title>The complete genome sequence of Staphylothermus marinus reveals differences in sulfur metabolism among heterotrophic Crenarchaeota.</title>
        <authorList>
            <person name="Anderson I.J."/>
            <person name="Dharmarajan L."/>
            <person name="Rodriguez J."/>
            <person name="Hooper S."/>
            <person name="Porat I."/>
            <person name="Ulrich L.E."/>
            <person name="Elkins J.G."/>
            <person name="Mavromatis K."/>
            <person name="Sun H."/>
            <person name="Land M."/>
            <person name="Lapidus A."/>
            <person name="Lucas S."/>
            <person name="Barry K."/>
            <person name="Huber H."/>
            <person name="Zhulin I.B."/>
            <person name="Whitman W.B."/>
            <person name="Mukhopadhyay B."/>
            <person name="Woese C."/>
            <person name="Bristow J."/>
            <person name="Kyrpides N."/>
        </authorList>
    </citation>
    <scope>NUCLEOTIDE SEQUENCE [LARGE SCALE GENOMIC DNA]</scope>
    <source>
        <strain evidence="7">ATCC 43588 / DSM 3639 / JCM 9404 / F1</strain>
    </source>
</reference>
<evidence type="ECO:0000256" key="2">
    <source>
        <dbReference type="ARBA" id="ARBA00022478"/>
    </source>
</evidence>
<keyword evidence="4" id="KW-0963">Cytoplasm</keyword>
<dbReference type="PANTHER" id="PTHR12709:SF4">
    <property type="entry name" value="DNA-DIRECTED RNA POLYMERASE II SUBUNIT RPB7"/>
    <property type="match status" value="1"/>
</dbReference>
<dbReference type="NCBIfam" id="NF006333">
    <property type="entry name" value="PRK08563.1"/>
    <property type="match status" value="1"/>
</dbReference>
<dbReference type="Pfam" id="PF03876">
    <property type="entry name" value="SHS2_Rpb7-N"/>
    <property type="match status" value="1"/>
</dbReference>
<dbReference type="EC" id="2.7.7.6" evidence="4"/>
<dbReference type="GO" id="GO:0003899">
    <property type="term" value="F:DNA-directed RNA polymerase activity"/>
    <property type="evidence" value="ECO:0007669"/>
    <property type="project" value="UniProtKB-UniRule"/>
</dbReference>
<dbReference type="Proteomes" id="UP000000254">
    <property type="component" value="Chromosome"/>
</dbReference>
<evidence type="ECO:0000256" key="4">
    <source>
        <dbReference type="HAMAP-Rule" id="MF_00865"/>
    </source>
</evidence>
<dbReference type="InterPro" id="IPR004519">
    <property type="entry name" value="RNAP_E/RPC8"/>
</dbReference>
<dbReference type="GO" id="GO:0006352">
    <property type="term" value="P:DNA-templated transcription initiation"/>
    <property type="evidence" value="ECO:0007669"/>
    <property type="project" value="InterPro"/>
</dbReference>
<dbReference type="SUPFAM" id="SSF50249">
    <property type="entry name" value="Nucleic acid-binding proteins"/>
    <property type="match status" value="1"/>
</dbReference>
<dbReference type="InterPro" id="IPR045113">
    <property type="entry name" value="Rpb7-like"/>
</dbReference>
<dbReference type="HOGENOM" id="CLU_117966_0_0_2"/>
<keyword evidence="2 4" id="KW-0240">DNA-directed RNA polymerase</keyword>
<comment type="subunit">
    <text evidence="4">Part of the RNA polymerase complex. Forms a stalk with Rpo4 that extends from the main structure.</text>
</comment>
<dbReference type="CDD" id="cd04331">
    <property type="entry name" value="RNAP_E_N"/>
    <property type="match status" value="1"/>
</dbReference>